<dbReference type="InterPro" id="IPR013094">
    <property type="entry name" value="AB_hydrolase_3"/>
</dbReference>
<dbReference type="AlphaFoldDB" id="A0A2U8DSC4"/>
<proteinExistence type="inferred from homology"/>
<feature type="domain" description="Alpha/beta hydrolase fold-3" evidence="4">
    <location>
        <begin position="108"/>
        <end position="315"/>
    </location>
</feature>
<dbReference type="RefSeq" id="WP_032078238.1">
    <property type="nucleotide sequence ID" value="NZ_CP020953.1"/>
</dbReference>
<evidence type="ECO:0000313" key="5">
    <source>
        <dbReference type="EMBL" id="AWI05519.1"/>
    </source>
</evidence>
<gene>
    <name evidence="5" type="ORF">B9W14_13740</name>
</gene>
<comment type="similarity">
    <text evidence="1">Belongs to the 'GDXG' lipolytic enzyme family.</text>
</comment>
<evidence type="ECO:0000256" key="3">
    <source>
        <dbReference type="SAM" id="Phobius"/>
    </source>
</evidence>
<sequence>MKKSIKAVSIILFIIAIFLGIRILVKTGIGKLDTYLSINLKLNKMLNPNSIDNKSIKQLREGLNSQSTIWSRKPIPFSNIKNITISENSKKISLRIYTPNNNNNPPIVIYSHGGFWIGGNLDTHDTVCRKLSQNSKAIVISVNYHLAPENPFPIAVDDVYTVLDWTYKNAESINGDKNNIAVVGDSAGGNLSAVVSLMARDKNGPSITCQVLIYPSTNIFQLNSNSWSQFSNTINLSINDMEKYISLYIPKKEDRKNPYASPLLSKDLRKLPDTLIITAEADPLKDEGEAYGNKLKEAGINVTITEYKGVPHGFITMDKITNKADAAINQISLYLQNQFKITKNYTNT</sequence>
<evidence type="ECO:0000259" key="4">
    <source>
        <dbReference type="Pfam" id="PF07859"/>
    </source>
</evidence>
<evidence type="ECO:0000256" key="1">
    <source>
        <dbReference type="ARBA" id="ARBA00010515"/>
    </source>
</evidence>
<dbReference type="Pfam" id="PF07859">
    <property type="entry name" value="Abhydrolase_3"/>
    <property type="match status" value="1"/>
</dbReference>
<keyword evidence="2" id="KW-0378">Hydrolase</keyword>
<dbReference type="OrthoDB" id="9815425at2"/>
<accession>A0A2U8DSC4</accession>
<dbReference type="GO" id="GO:0016787">
    <property type="term" value="F:hydrolase activity"/>
    <property type="evidence" value="ECO:0007669"/>
    <property type="project" value="UniProtKB-KW"/>
</dbReference>
<dbReference type="KEGG" id="cdrk:B9W14_13740"/>
<dbReference type="PANTHER" id="PTHR48081">
    <property type="entry name" value="AB HYDROLASE SUPERFAMILY PROTEIN C4A8.06C"/>
    <property type="match status" value="1"/>
</dbReference>
<keyword evidence="3" id="KW-0812">Transmembrane</keyword>
<feature type="transmembrane region" description="Helical" evidence="3">
    <location>
        <begin position="7"/>
        <end position="25"/>
    </location>
</feature>
<dbReference type="FunFam" id="3.40.50.1820:FF:000089">
    <property type="entry name" value="Alpha/beta hydrolase"/>
    <property type="match status" value="1"/>
</dbReference>
<dbReference type="InterPro" id="IPR050300">
    <property type="entry name" value="GDXG_lipolytic_enzyme"/>
</dbReference>
<keyword evidence="3" id="KW-1133">Transmembrane helix</keyword>
<keyword evidence="6" id="KW-1185">Reference proteome</keyword>
<dbReference type="InterPro" id="IPR029058">
    <property type="entry name" value="AB_hydrolase_fold"/>
</dbReference>
<evidence type="ECO:0000313" key="6">
    <source>
        <dbReference type="Proteomes" id="UP000244910"/>
    </source>
</evidence>
<dbReference type="PANTHER" id="PTHR48081:SF8">
    <property type="entry name" value="ALPHA_BETA HYDROLASE FOLD-3 DOMAIN-CONTAINING PROTEIN-RELATED"/>
    <property type="match status" value="1"/>
</dbReference>
<reference evidence="6" key="1">
    <citation type="submission" date="2017-04" db="EMBL/GenBank/DDBJ databases">
        <authorList>
            <person name="Song Y."/>
            <person name="Cho B.-K."/>
        </authorList>
    </citation>
    <scope>NUCLEOTIDE SEQUENCE [LARGE SCALE GENOMIC DNA]</scope>
    <source>
        <strain evidence="6">SL1</strain>
    </source>
</reference>
<dbReference type="Gene3D" id="3.40.50.1820">
    <property type="entry name" value="alpha/beta hydrolase"/>
    <property type="match status" value="1"/>
</dbReference>
<dbReference type="SUPFAM" id="SSF53474">
    <property type="entry name" value="alpha/beta-Hydrolases"/>
    <property type="match status" value="1"/>
</dbReference>
<dbReference type="EMBL" id="CP020953">
    <property type="protein sequence ID" value="AWI05519.1"/>
    <property type="molecule type" value="Genomic_DNA"/>
</dbReference>
<organism evidence="5 6">
    <name type="scientific">Clostridium drakei</name>
    <dbReference type="NCBI Taxonomy" id="332101"/>
    <lineage>
        <taxon>Bacteria</taxon>
        <taxon>Bacillati</taxon>
        <taxon>Bacillota</taxon>
        <taxon>Clostridia</taxon>
        <taxon>Eubacteriales</taxon>
        <taxon>Clostridiaceae</taxon>
        <taxon>Clostridium</taxon>
    </lineage>
</organism>
<protein>
    <submittedName>
        <fullName evidence="5">Esterase</fullName>
    </submittedName>
</protein>
<evidence type="ECO:0000256" key="2">
    <source>
        <dbReference type="ARBA" id="ARBA00022801"/>
    </source>
</evidence>
<keyword evidence="3" id="KW-0472">Membrane</keyword>
<dbReference type="Proteomes" id="UP000244910">
    <property type="component" value="Chromosome"/>
</dbReference>
<name>A0A2U8DSC4_9CLOT</name>